<feature type="non-terminal residue" evidence="1">
    <location>
        <position position="127"/>
    </location>
</feature>
<comment type="caution">
    <text evidence="1">The sequence shown here is derived from an EMBL/GenBank/DDBJ whole genome shotgun (WGS) entry which is preliminary data.</text>
</comment>
<dbReference type="AlphaFoldDB" id="A0A0F8ZMA1"/>
<proteinExistence type="predicted"/>
<reference evidence="1" key="1">
    <citation type="journal article" date="2015" name="Nature">
        <title>Complex archaea that bridge the gap between prokaryotes and eukaryotes.</title>
        <authorList>
            <person name="Spang A."/>
            <person name="Saw J.H."/>
            <person name="Jorgensen S.L."/>
            <person name="Zaremba-Niedzwiedzka K."/>
            <person name="Martijn J."/>
            <person name="Lind A.E."/>
            <person name="van Eijk R."/>
            <person name="Schleper C."/>
            <person name="Guy L."/>
            <person name="Ettema T.J."/>
        </authorList>
    </citation>
    <scope>NUCLEOTIDE SEQUENCE</scope>
</reference>
<evidence type="ECO:0000313" key="1">
    <source>
        <dbReference type="EMBL" id="KKK87135.1"/>
    </source>
</evidence>
<accession>A0A0F8ZMA1</accession>
<sequence length="127" mass="13883">MRGGGFIGIATKSGGFVPKDVLDLFAGKQSQQLTQTQDFAGLQGLVEPLYDPANLAQHMEANTYHARAVKTKAQDVAGQGWELVPLVDSPDKDQREALESFFDSLEEDISQVLIQAMTDRESIGWLS</sequence>
<dbReference type="EMBL" id="LAZR01050538">
    <property type="protein sequence ID" value="KKK87135.1"/>
    <property type="molecule type" value="Genomic_DNA"/>
</dbReference>
<name>A0A0F8ZMA1_9ZZZZ</name>
<organism evidence="1">
    <name type="scientific">marine sediment metagenome</name>
    <dbReference type="NCBI Taxonomy" id="412755"/>
    <lineage>
        <taxon>unclassified sequences</taxon>
        <taxon>metagenomes</taxon>
        <taxon>ecological metagenomes</taxon>
    </lineage>
</organism>
<protein>
    <submittedName>
        <fullName evidence="1">Uncharacterized protein</fullName>
    </submittedName>
</protein>
<gene>
    <name evidence="1" type="ORF">LCGC14_2756250</name>
</gene>